<evidence type="ECO:0000313" key="2">
    <source>
        <dbReference type="EMBL" id="REK72514.1"/>
    </source>
</evidence>
<proteinExistence type="predicted"/>
<feature type="transmembrane region" description="Helical" evidence="1">
    <location>
        <begin position="12"/>
        <end position="30"/>
    </location>
</feature>
<dbReference type="OrthoDB" id="3748743at2"/>
<keyword evidence="1" id="KW-0472">Membrane</keyword>
<keyword evidence="1" id="KW-0812">Transmembrane</keyword>
<name>A0A371P976_9ACTN</name>
<dbReference type="EMBL" id="QUBR01000001">
    <property type="protein sequence ID" value="REK72514.1"/>
    <property type="molecule type" value="Genomic_DNA"/>
</dbReference>
<keyword evidence="1" id="KW-1133">Transmembrane helix</keyword>
<dbReference type="RefSeq" id="WP_119702627.1">
    <property type="nucleotide sequence ID" value="NZ_JBHSOI010000001.1"/>
</dbReference>
<feature type="transmembrane region" description="Helical" evidence="1">
    <location>
        <begin position="36"/>
        <end position="59"/>
    </location>
</feature>
<protein>
    <submittedName>
        <fullName evidence="2">DUF4229 domain-containing protein</fullName>
    </submittedName>
</protein>
<evidence type="ECO:0000256" key="1">
    <source>
        <dbReference type="SAM" id="Phobius"/>
    </source>
</evidence>
<keyword evidence="3" id="KW-1185">Reference proteome</keyword>
<dbReference type="Proteomes" id="UP000265581">
    <property type="component" value="Unassembled WGS sequence"/>
</dbReference>
<dbReference type="AlphaFoldDB" id="A0A371P976"/>
<organism evidence="2 3">
    <name type="scientific">Aeromicrobium endophyticum</name>
    <dbReference type="NCBI Taxonomy" id="2292704"/>
    <lineage>
        <taxon>Bacteria</taxon>
        <taxon>Bacillati</taxon>
        <taxon>Actinomycetota</taxon>
        <taxon>Actinomycetes</taxon>
        <taxon>Propionibacteriales</taxon>
        <taxon>Nocardioidaceae</taxon>
        <taxon>Aeromicrobium</taxon>
    </lineage>
</organism>
<sequence>MKAFWTYTLARLAVFAACFVVIWLLSQIWLESTTVANIWVLLIALVVSSVISVFLLAGLRDRLAQDVHQRATRMTDRIEESRRAEDID</sequence>
<evidence type="ECO:0000313" key="3">
    <source>
        <dbReference type="Proteomes" id="UP000265581"/>
    </source>
</evidence>
<dbReference type="InterPro" id="IPR025323">
    <property type="entry name" value="DUF4229"/>
</dbReference>
<gene>
    <name evidence="2" type="ORF">DX116_02525</name>
</gene>
<comment type="caution">
    <text evidence="2">The sequence shown here is derived from an EMBL/GenBank/DDBJ whole genome shotgun (WGS) entry which is preliminary data.</text>
</comment>
<accession>A0A371P976</accession>
<dbReference type="Pfam" id="PF14012">
    <property type="entry name" value="DUF4229"/>
    <property type="match status" value="1"/>
</dbReference>
<reference evidence="2 3" key="1">
    <citation type="submission" date="2018-08" db="EMBL/GenBank/DDBJ databases">
        <title>Aeromicrobium sp. M2KJ-4, whole genome shotgun sequence.</title>
        <authorList>
            <person name="Tuo L."/>
        </authorList>
    </citation>
    <scope>NUCLEOTIDE SEQUENCE [LARGE SCALE GENOMIC DNA]</scope>
    <source>
        <strain evidence="2 3">M2KJ-4</strain>
    </source>
</reference>